<reference evidence="9 10" key="1">
    <citation type="submission" date="2016-10" db="EMBL/GenBank/DDBJ databases">
        <authorList>
            <person name="de Groot N.N."/>
        </authorList>
    </citation>
    <scope>NUCLEOTIDE SEQUENCE [LARGE SCALE GENOMIC DNA]</scope>
    <source>
        <strain evidence="9 10">DSM 23126</strain>
    </source>
</reference>
<dbReference type="InterPro" id="IPR029045">
    <property type="entry name" value="ClpP/crotonase-like_dom_sf"/>
</dbReference>
<evidence type="ECO:0000256" key="7">
    <source>
        <dbReference type="SAM" id="SignalP"/>
    </source>
</evidence>
<feature type="chain" id="PRO_5039647153" evidence="7">
    <location>
        <begin position="19"/>
        <end position="486"/>
    </location>
</feature>
<dbReference type="EMBL" id="FNNC01000003">
    <property type="protein sequence ID" value="SDW51752.1"/>
    <property type="molecule type" value="Genomic_DNA"/>
</dbReference>
<dbReference type="PROSITE" id="PS50106">
    <property type="entry name" value="PDZ"/>
    <property type="match status" value="1"/>
</dbReference>
<name>A0A1H2U6C7_9BACI</name>
<dbReference type="SMART" id="SM00228">
    <property type="entry name" value="PDZ"/>
    <property type="match status" value="1"/>
</dbReference>
<accession>A0A1H2U6C7</accession>
<evidence type="ECO:0000256" key="2">
    <source>
        <dbReference type="ARBA" id="ARBA00022670"/>
    </source>
</evidence>
<feature type="region of interest" description="Disordered" evidence="6">
    <location>
        <begin position="33"/>
        <end position="57"/>
    </location>
</feature>
<gene>
    <name evidence="9" type="ORF">SAMN05421781_1588</name>
</gene>
<evidence type="ECO:0000256" key="5">
    <source>
        <dbReference type="RuleBase" id="RU004404"/>
    </source>
</evidence>
<dbReference type="PANTHER" id="PTHR32060:SF29">
    <property type="entry name" value="CARBOXY-TERMINAL PROCESSING PROTEASE CTPB"/>
    <property type="match status" value="1"/>
</dbReference>
<keyword evidence="2 5" id="KW-0645">Protease</keyword>
<dbReference type="Gene3D" id="3.90.226.10">
    <property type="entry name" value="2-enoyl-CoA Hydratase, Chain A, domain 1"/>
    <property type="match status" value="1"/>
</dbReference>
<dbReference type="Pfam" id="PF03572">
    <property type="entry name" value="Peptidase_S41"/>
    <property type="match status" value="1"/>
</dbReference>
<dbReference type="Pfam" id="PF22694">
    <property type="entry name" value="CtpB_N-like"/>
    <property type="match status" value="1"/>
</dbReference>
<dbReference type="GO" id="GO:0008236">
    <property type="term" value="F:serine-type peptidase activity"/>
    <property type="evidence" value="ECO:0007669"/>
    <property type="project" value="UniProtKB-KW"/>
</dbReference>
<dbReference type="SMART" id="SM00245">
    <property type="entry name" value="TSPc"/>
    <property type="match status" value="1"/>
</dbReference>
<dbReference type="AlphaFoldDB" id="A0A1H2U6C7"/>
<dbReference type="Pfam" id="PF00595">
    <property type="entry name" value="PDZ"/>
    <property type="match status" value="1"/>
</dbReference>
<evidence type="ECO:0000313" key="10">
    <source>
        <dbReference type="Proteomes" id="UP000199488"/>
    </source>
</evidence>
<dbReference type="OrthoDB" id="9812068at2"/>
<feature type="signal peptide" evidence="7">
    <location>
        <begin position="1"/>
        <end position="18"/>
    </location>
</feature>
<evidence type="ECO:0000256" key="1">
    <source>
        <dbReference type="ARBA" id="ARBA00009179"/>
    </source>
</evidence>
<dbReference type="InterPro" id="IPR055210">
    <property type="entry name" value="CtpA/B_N"/>
</dbReference>
<sequence length="486" mass="51741">MKKNIKVTAAILVTAAAAGTGGAVVGASVWGGESGASSPSLSESGSDSGTQNVSEEDLSKISSVYDMIDSEYMTEVDDDALVQGAIEGMIGELDDPHSSYMSESTAQEFTQSLESSFEGIGAEVNKSGDAVTIVSPIDDSPAEAAGLQPNDDILEINGESTENLELNEAVLKIRGEKGTNVNLTVQRGSGEPFNVEVERDEIPIETVEGEVIEQDGESIGYLNVSSFSENTADEFETQLEQVESENIDGLVIDVRGNPGGYLNAVEDIGSMIIPGGEPVVEIEDREGTISEVTSSLEKNKDYPVVGVIDQGSVSASEILAAAMKESGNFELVGQNTYGKGTVQQVMELDDGSDVKLSVSKWLTPDGNWINEEGVEPTIEQEQPDYFQASILSIDEALEPDTTGENIATAQTLLKGAGFDPGREDGYYSEETEAAVQDFQEEQEGLEATGTLTPETADVLNDFVLENVQNRDNDKQLQRALDTVAEQ</sequence>
<organism evidence="9 10">
    <name type="scientific">Marinococcus luteus</name>
    <dbReference type="NCBI Taxonomy" id="1122204"/>
    <lineage>
        <taxon>Bacteria</taxon>
        <taxon>Bacillati</taxon>
        <taxon>Bacillota</taxon>
        <taxon>Bacilli</taxon>
        <taxon>Bacillales</taxon>
        <taxon>Bacillaceae</taxon>
        <taxon>Marinococcus</taxon>
    </lineage>
</organism>
<dbReference type="Gene3D" id="1.10.101.10">
    <property type="entry name" value="PGBD-like superfamily/PGBD"/>
    <property type="match status" value="1"/>
</dbReference>
<dbReference type="InterPro" id="IPR002477">
    <property type="entry name" value="Peptidoglycan-bd-like"/>
</dbReference>
<dbReference type="InterPro" id="IPR005151">
    <property type="entry name" value="Tail-specific_protease"/>
</dbReference>
<dbReference type="InterPro" id="IPR004447">
    <property type="entry name" value="Peptidase_S41A"/>
</dbReference>
<dbReference type="RefSeq" id="WP_091613460.1">
    <property type="nucleotide sequence ID" value="NZ_FNNC01000003.1"/>
</dbReference>
<dbReference type="Gene3D" id="3.30.750.44">
    <property type="match status" value="1"/>
</dbReference>
<keyword evidence="7" id="KW-0732">Signal</keyword>
<keyword evidence="10" id="KW-1185">Reference proteome</keyword>
<evidence type="ECO:0000256" key="6">
    <source>
        <dbReference type="SAM" id="MobiDB-lite"/>
    </source>
</evidence>
<protein>
    <submittedName>
        <fullName evidence="9">Carboxyl-terminal processing protease</fullName>
    </submittedName>
</protein>
<dbReference type="NCBIfam" id="TIGR00225">
    <property type="entry name" value="prc"/>
    <property type="match status" value="1"/>
</dbReference>
<dbReference type="GO" id="GO:0006508">
    <property type="term" value="P:proteolysis"/>
    <property type="evidence" value="ECO:0007669"/>
    <property type="project" value="UniProtKB-KW"/>
</dbReference>
<evidence type="ECO:0000259" key="8">
    <source>
        <dbReference type="PROSITE" id="PS50106"/>
    </source>
</evidence>
<dbReference type="InterPro" id="IPR001478">
    <property type="entry name" value="PDZ"/>
</dbReference>
<dbReference type="InterPro" id="IPR036034">
    <property type="entry name" value="PDZ_sf"/>
</dbReference>
<dbReference type="SUPFAM" id="SSF47090">
    <property type="entry name" value="PGBD-like"/>
    <property type="match status" value="1"/>
</dbReference>
<dbReference type="Proteomes" id="UP000199488">
    <property type="component" value="Unassembled WGS sequence"/>
</dbReference>
<dbReference type="InterPro" id="IPR036365">
    <property type="entry name" value="PGBD-like_sf"/>
</dbReference>
<dbReference type="GO" id="GO:0030288">
    <property type="term" value="C:outer membrane-bounded periplasmic space"/>
    <property type="evidence" value="ECO:0007669"/>
    <property type="project" value="TreeGrafter"/>
</dbReference>
<dbReference type="CDD" id="cd07560">
    <property type="entry name" value="Peptidase_S41_CPP"/>
    <property type="match status" value="1"/>
</dbReference>
<evidence type="ECO:0000256" key="4">
    <source>
        <dbReference type="ARBA" id="ARBA00022825"/>
    </source>
</evidence>
<dbReference type="GO" id="GO:0007165">
    <property type="term" value="P:signal transduction"/>
    <property type="evidence" value="ECO:0007669"/>
    <property type="project" value="TreeGrafter"/>
</dbReference>
<dbReference type="SUPFAM" id="SSF50156">
    <property type="entry name" value="PDZ domain-like"/>
    <property type="match status" value="1"/>
</dbReference>
<dbReference type="InterPro" id="IPR036366">
    <property type="entry name" value="PGBDSf"/>
</dbReference>
<evidence type="ECO:0000313" key="9">
    <source>
        <dbReference type="EMBL" id="SDW51752.1"/>
    </source>
</evidence>
<dbReference type="CDD" id="cd06782">
    <property type="entry name" value="cpPDZ_CPP-like"/>
    <property type="match status" value="1"/>
</dbReference>
<keyword evidence="4 5" id="KW-0720">Serine protease</keyword>
<feature type="compositionally biased region" description="Low complexity" evidence="6">
    <location>
        <begin position="33"/>
        <end position="49"/>
    </location>
</feature>
<dbReference type="Gene3D" id="2.30.42.10">
    <property type="match status" value="1"/>
</dbReference>
<dbReference type="SUPFAM" id="SSF52096">
    <property type="entry name" value="ClpP/crotonase"/>
    <property type="match status" value="1"/>
</dbReference>
<feature type="domain" description="PDZ" evidence="8">
    <location>
        <begin position="110"/>
        <end position="174"/>
    </location>
</feature>
<dbReference type="FunFam" id="2.30.42.10:FF:000063">
    <property type="entry name" value="Peptidase, S41 family"/>
    <property type="match status" value="1"/>
</dbReference>
<keyword evidence="3 5" id="KW-0378">Hydrolase</keyword>
<dbReference type="GO" id="GO:0004175">
    <property type="term" value="F:endopeptidase activity"/>
    <property type="evidence" value="ECO:0007669"/>
    <property type="project" value="TreeGrafter"/>
</dbReference>
<proteinExistence type="inferred from homology"/>
<dbReference type="PANTHER" id="PTHR32060">
    <property type="entry name" value="TAIL-SPECIFIC PROTEASE"/>
    <property type="match status" value="1"/>
</dbReference>
<evidence type="ECO:0000256" key="3">
    <source>
        <dbReference type="ARBA" id="ARBA00022801"/>
    </source>
</evidence>
<comment type="similarity">
    <text evidence="1 5">Belongs to the peptidase S41A family.</text>
</comment>
<dbReference type="Pfam" id="PF01471">
    <property type="entry name" value="PG_binding_1"/>
    <property type="match status" value="1"/>
</dbReference>
<dbReference type="STRING" id="1122204.SAMN05421781_1588"/>